<name>A0ACB8QCE8_9AGAM</name>
<keyword evidence="2" id="KW-1185">Reference proteome</keyword>
<reference evidence="1" key="1">
    <citation type="submission" date="2021-02" db="EMBL/GenBank/DDBJ databases">
        <authorList>
            <consortium name="DOE Joint Genome Institute"/>
            <person name="Ahrendt S."/>
            <person name="Looney B.P."/>
            <person name="Miyauchi S."/>
            <person name="Morin E."/>
            <person name="Drula E."/>
            <person name="Courty P.E."/>
            <person name="Chicoki N."/>
            <person name="Fauchery L."/>
            <person name="Kohler A."/>
            <person name="Kuo A."/>
            <person name="Labutti K."/>
            <person name="Pangilinan J."/>
            <person name="Lipzen A."/>
            <person name="Riley R."/>
            <person name="Andreopoulos W."/>
            <person name="He G."/>
            <person name="Johnson J."/>
            <person name="Barry K.W."/>
            <person name="Grigoriev I.V."/>
            <person name="Nagy L."/>
            <person name="Hibbett D."/>
            <person name="Henrissat B."/>
            <person name="Matheny P.B."/>
            <person name="Labbe J."/>
            <person name="Martin F."/>
        </authorList>
    </citation>
    <scope>NUCLEOTIDE SEQUENCE</scope>
    <source>
        <strain evidence="1">EC-137</strain>
    </source>
</reference>
<sequence>MSPGNRSRYTDADLEYISWQQSLPLDELPAYLVEPTVPYLIPPELWCRWRINEEKFASIVAARLPEAAFYDDFTGKIDNNETAFNDCLPEAICNACQIPPEYRHPVKAVEVVRRGTDDFNLETDTVLAVGSTKLEILPDEMFERIGRMFADGADPEWHLCANDWCWKYRCVGSSSSCLVGL</sequence>
<organism evidence="1 2">
    <name type="scientific">Vararia minispora EC-137</name>
    <dbReference type="NCBI Taxonomy" id="1314806"/>
    <lineage>
        <taxon>Eukaryota</taxon>
        <taxon>Fungi</taxon>
        <taxon>Dikarya</taxon>
        <taxon>Basidiomycota</taxon>
        <taxon>Agaricomycotina</taxon>
        <taxon>Agaricomycetes</taxon>
        <taxon>Russulales</taxon>
        <taxon>Lachnocladiaceae</taxon>
        <taxon>Vararia</taxon>
    </lineage>
</organism>
<dbReference type="EMBL" id="MU273677">
    <property type="protein sequence ID" value="KAI0029429.1"/>
    <property type="molecule type" value="Genomic_DNA"/>
</dbReference>
<proteinExistence type="predicted"/>
<reference evidence="1" key="2">
    <citation type="journal article" date="2022" name="New Phytol.">
        <title>Evolutionary transition to the ectomycorrhizal habit in the genomes of a hyperdiverse lineage of mushroom-forming fungi.</title>
        <authorList>
            <person name="Looney B."/>
            <person name="Miyauchi S."/>
            <person name="Morin E."/>
            <person name="Drula E."/>
            <person name="Courty P.E."/>
            <person name="Kohler A."/>
            <person name="Kuo A."/>
            <person name="LaButti K."/>
            <person name="Pangilinan J."/>
            <person name="Lipzen A."/>
            <person name="Riley R."/>
            <person name="Andreopoulos W."/>
            <person name="He G."/>
            <person name="Johnson J."/>
            <person name="Nolan M."/>
            <person name="Tritt A."/>
            <person name="Barry K.W."/>
            <person name="Grigoriev I.V."/>
            <person name="Nagy L.G."/>
            <person name="Hibbett D."/>
            <person name="Henrissat B."/>
            <person name="Matheny P.B."/>
            <person name="Labbe J."/>
            <person name="Martin F.M."/>
        </authorList>
    </citation>
    <scope>NUCLEOTIDE SEQUENCE</scope>
    <source>
        <strain evidence="1">EC-137</strain>
    </source>
</reference>
<comment type="caution">
    <text evidence="1">The sequence shown here is derived from an EMBL/GenBank/DDBJ whole genome shotgun (WGS) entry which is preliminary data.</text>
</comment>
<dbReference type="Proteomes" id="UP000814128">
    <property type="component" value="Unassembled WGS sequence"/>
</dbReference>
<protein>
    <submittedName>
        <fullName evidence="1">Uncharacterized protein</fullName>
    </submittedName>
</protein>
<evidence type="ECO:0000313" key="1">
    <source>
        <dbReference type="EMBL" id="KAI0029429.1"/>
    </source>
</evidence>
<gene>
    <name evidence="1" type="ORF">K488DRAFT_88757</name>
</gene>
<evidence type="ECO:0000313" key="2">
    <source>
        <dbReference type="Proteomes" id="UP000814128"/>
    </source>
</evidence>
<accession>A0ACB8QCE8</accession>